<proteinExistence type="predicted"/>
<gene>
    <name evidence="4" type="ORF">MNBD_CHLOROFLEXI01-1142</name>
</gene>
<dbReference type="PANTHER" id="PTHR43877:SF2">
    <property type="entry name" value="AMINOALKYLPHOSPHONATE N-ACETYLTRANSFERASE-RELATED"/>
    <property type="match status" value="1"/>
</dbReference>
<dbReference type="InterPro" id="IPR016181">
    <property type="entry name" value="Acyl_CoA_acyltransferase"/>
</dbReference>
<dbReference type="SUPFAM" id="SSF55729">
    <property type="entry name" value="Acyl-CoA N-acyltransferases (Nat)"/>
    <property type="match status" value="1"/>
</dbReference>
<dbReference type="CDD" id="cd04301">
    <property type="entry name" value="NAT_SF"/>
    <property type="match status" value="2"/>
</dbReference>
<feature type="domain" description="N-acetyltransferase" evidence="3">
    <location>
        <begin position="22"/>
        <end position="186"/>
    </location>
</feature>
<feature type="domain" description="N-acetyltransferase" evidence="3">
    <location>
        <begin position="189"/>
        <end position="338"/>
    </location>
</feature>
<keyword evidence="1" id="KW-0808">Transferase</keyword>
<dbReference type="InterPro" id="IPR050832">
    <property type="entry name" value="Bact_Acetyltransf"/>
</dbReference>
<dbReference type="Gene3D" id="3.40.630.30">
    <property type="match status" value="1"/>
</dbReference>
<dbReference type="PROSITE" id="PS51186">
    <property type="entry name" value="GNAT"/>
    <property type="match status" value="2"/>
</dbReference>
<protein>
    <recommendedName>
        <fullName evidence="3">N-acetyltransferase domain-containing protein</fullName>
    </recommendedName>
</protein>
<dbReference type="PANTHER" id="PTHR43877">
    <property type="entry name" value="AMINOALKYLPHOSPHONATE N-ACETYLTRANSFERASE-RELATED-RELATED"/>
    <property type="match status" value="1"/>
</dbReference>
<reference evidence="4" key="1">
    <citation type="submission" date="2018-06" db="EMBL/GenBank/DDBJ databases">
        <authorList>
            <person name="Zhirakovskaya E."/>
        </authorList>
    </citation>
    <scope>NUCLEOTIDE SEQUENCE</scope>
</reference>
<organism evidence="4">
    <name type="scientific">hydrothermal vent metagenome</name>
    <dbReference type="NCBI Taxonomy" id="652676"/>
    <lineage>
        <taxon>unclassified sequences</taxon>
        <taxon>metagenomes</taxon>
        <taxon>ecological metagenomes</taxon>
    </lineage>
</organism>
<evidence type="ECO:0000256" key="2">
    <source>
        <dbReference type="ARBA" id="ARBA00023315"/>
    </source>
</evidence>
<evidence type="ECO:0000256" key="1">
    <source>
        <dbReference type="ARBA" id="ARBA00022679"/>
    </source>
</evidence>
<dbReference type="InterPro" id="IPR000182">
    <property type="entry name" value="GNAT_dom"/>
</dbReference>
<dbReference type="EMBL" id="UOEU01000475">
    <property type="protein sequence ID" value="VAW33710.1"/>
    <property type="molecule type" value="Genomic_DNA"/>
</dbReference>
<dbReference type="Pfam" id="PF00583">
    <property type="entry name" value="Acetyltransf_1"/>
    <property type="match status" value="2"/>
</dbReference>
<accession>A0A3B0UYA5</accession>
<dbReference type="AlphaFoldDB" id="A0A3B0UYA5"/>
<sequence>MIYLEENKSLEEVAAALTIPGLSLRPFAGPSDYPHIVAVSNGSREADGIEHITTLGDVTTSYSHMSNCDPLTDAFVAEINGEVVGYGRCWWVELQDDERIYYFFVRLLPAWREKGIRRALMHILQDRLRQIGTSHPQTGAKFLSSWGDEAETDWLRLLEEDGFTVVRYGFDMVRPSLDNIPNCPLPEGLEVRRGTLAEWRQIWEAAREAFRDHWAMPEWDEEGFAGESEYATFNPNLWQIAWAGDEVAGGVLNFIDKVENEANKQQRGYTETIFVRCPWRKQGVAKALIARSFQVLKEAGMTKAALGVDGESPTGALHLYRKMGFVEVKRGVTYRKPL</sequence>
<evidence type="ECO:0000313" key="4">
    <source>
        <dbReference type="EMBL" id="VAW33710.1"/>
    </source>
</evidence>
<name>A0A3B0UYA5_9ZZZZ</name>
<evidence type="ECO:0000259" key="3">
    <source>
        <dbReference type="PROSITE" id="PS51186"/>
    </source>
</evidence>
<keyword evidence="2" id="KW-0012">Acyltransferase</keyword>
<dbReference type="GO" id="GO:0016747">
    <property type="term" value="F:acyltransferase activity, transferring groups other than amino-acyl groups"/>
    <property type="evidence" value="ECO:0007669"/>
    <property type="project" value="InterPro"/>
</dbReference>